<keyword evidence="6" id="KW-0496">Mitochondrion</keyword>
<reference evidence="11" key="1">
    <citation type="journal article" date="2016" name="Genome Announc.">
        <title>Genome sequences of three species of Hanseniaspora isolated from spontaneous wine fermentations.</title>
        <authorList>
            <person name="Sternes P.R."/>
            <person name="Lee D."/>
            <person name="Kutyna D.R."/>
            <person name="Borneman A.R."/>
        </authorList>
    </citation>
    <scope>NUCLEOTIDE SEQUENCE [LARGE SCALE GENOMIC DNA]</scope>
    <source>
        <strain evidence="11">AWRI3579</strain>
    </source>
</reference>
<dbReference type="InterPro" id="IPR017905">
    <property type="entry name" value="ERV/ALR_sulphydryl_oxidase"/>
</dbReference>
<evidence type="ECO:0000256" key="5">
    <source>
        <dbReference type="ARBA" id="ARBA00023002"/>
    </source>
</evidence>
<dbReference type="OrthoDB" id="17199at2759"/>
<dbReference type="EC" id="1.8.3.2" evidence="8"/>
<accession>A0A1E5RE01</accession>
<sequence>MSSENTHDKNFVKNNQIGVTGRKIIYDEDGKPCRSCNTLLDFQMVTGKISSTATPGHTSKSLAQSNQTLLFNKQDPPDVEELGKSTWTFLHSVAAKYPQTPNKEQQGDMKNFINIFSKIYPCTWCADDFKDYLEQNAPKVGSRDELGKWFCEAHNEVNVKLGKEKFDCNLWKKRWKDGWE</sequence>
<dbReference type="InterPro" id="IPR036774">
    <property type="entry name" value="ERV/ALR_sulphydryl_oxid_sf"/>
</dbReference>
<evidence type="ECO:0000256" key="7">
    <source>
        <dbReference type="ARBA" id="ARBA00023157"/>
    </source>
</evidence>
<dbReference type="FunFam" id="1.20.120.310:FF:000003">
    <property type="entry name" value="Sulfhydryl oxidase"/>
    <property type="match status" value="1"/>
</dbReference>
<gene>
    <name evidence="10" type="ORF">AWRI3579_g2364</name>
</gene>
<dbReference type="GO" id="GO:0016971">
    <property type="term" value="F:flavin-dependent sulfhydryl oxidase activity"/>
    <property type="evidence" value="ECO:0007669"/>
    <property type="project" value="InterPro"/>
</dbReference>
<organism evidence="10 11">
    <name type="scientific">Hanseniaspora osmophila</name>
    <dbReference type="NCBI Taxonomy" id="56408"/>
    <lineage>
        <taxon>Eukaryota</taxon>
        <taxon>Fungi</taxon>
        <taxon>Dikarya</taxon>
        <taxon>Ascomycota</taxon>
        <taxon>Saccharomycotina</taxon>
        <taxon>Saccharomycetes</taxon>
        <taxon>Saccharomycodales</taxon>
        <taxon>Saccharomycodaceae</taxon>
        <taxon>Hanseniaspora</taxon>
    </lineage>
</organism>
<comment type="caution">
    <text evidence="10">The sequence shown here is derived from an EMBL/GenBank/DDBJ whole genome shotgun (WGS) entry which is preliminary data.</text>
</comment>
<dbReference type="Gene3D" id="4.10.320.60">
    <property type="match status" value="1"/>
</dbReference>
<dbReference type="PANTHER" id="PTHR12645:SF0">
    <property type="entry name" value="FAD-LINKED SULFHYDRYL OXIDASE ALR"/>
    <property type="match status" value="1"/>
</dbReference>
<dbReference type="SUPFAM" id="SSF69000">
    <property type="entry name" value="FAD-dependent thiol oxidase"/>
    <property type="match status" value="1"/>
</dbReference>
<evidence type="ECO:0000256" key="8">
    <source>
        <dbReference type="RuleBase" id="RU371123"/>
    </source>
</evidence>
<dbReference type="AlphaFoldDB" id="A0A1E5RE01"/>
<evidence type="ECO:0000313" key="10">
    <source>
        <dbReference type="EMBL" id="OEJ85096.1"/>
    </source>
</evidence>
<dbReference type="EMBL" id="LPNM01000007">
    <property type="protein sequence ID" value="OEJ85096.1"/>
    <property type="molecule type" value="Genomic_DNA"/>
</dbReference>
<dbReference type="STRING" id="56408.A0A1E5RE01"/>
<evidence type="ECO:0000256" key="6">
    <source>
        <dbReference type="ARBA" id="ARBA00023128"/>
    </source>
</evidence>
<evidence type="ECO:0000256" key="3">
    <source>
        <dbReference type="ARBA" id="ARBA00022630"/>
    </source>
</evidence>
<keyword evidence="4 8" id="KW-0274">FAD</keyword>
<evidence type="ECO:0000256" key="2">
    <source>
        <dbReference type="ARBA" id="ARBA00004569"/>
    </source>
</evidence>
<keyword evidence="5 8" id="KW-0560">Oxidoreductase</keyword>
<comment type="cofactor">
    <cofactor evidence="1 8">
        <name>FAD</name>
        <dbReference type="ChEBI" id="CHEBI:57692"/>
    </cofactor>
</comment>
<keyword evidence="3 8" id="KW-0285">Flavoprotein</keyword>
<protein>
    <recommendedName>
        <fullName evidence="8">Sulfhydryl oxidase</fullName>
        <ecNumber evidence="8">1.8.3.2</ecNumber>
    </recommendedName>
</protein>
<dbReference type="InterPro" id="IPR039799">
    <property type="entry name" value="ALR/ERV"/>
</dbReference>
<evidence type="ECO:0000256" key="1">
    <source>
        <dbReference type="ARBA" id="ARBA00001974"/>
    </source>
</evidence>
<dbReference type="PROSITE" id="PS51324">
    <property type="entry name" value="ERV_ALR"/>
    <property type="match status" value="1"/>
</dbReference>
<comment type="subcellular location">
    <subcellularLocation>
        <location evidence="2">Mitochondrion intermembrane space</location>
    </subcellularLocation>
</comment>
<dbReference type="GO" id="GO:0050660">
    <property type="term" value="F:flavin adenine dinucleotide binding"/>
    <property type="evidence" value="ECO:0007669"/>
    <property type="project" value="TreeGrafter"/>
</dbReference>
<evidence type="ECO:0000313" key="11">
    <source>
        <dbReference type="Proteomes" id="UP000095728"/>
    </source>
</evidence>
<dbReference type="GO" id="GO:0005758">
    <property type="term" value="C:mitochondrial intermembrane space"/>
    <property type="evidence" value="ECO:0007669"/>
    <property type="project" value="UniProtKB-SubCell"/>
</dbReference>
<dbReference type="Proteomes" id="UP000095728">
    <property type="component" value="Unassembled WGS sequence"/>
</dbReference>
<dbReference type="InParanoid" id="A0A1E5RE01"/>
<proteinExistence type="predicted"/>
<keyword evidence="11" id="KW-1185">Reference proteome</keyword>
<dbReference type="Pfam" id="PF04777">
    <property type="entry name" value="Evr1_Alr"/>
    <property type="match status" value="1"/>
</dbReference>
<dbReference type="FunCoup" id="A0A1E5RE01">
    <property type="interactions" value="454"/>
</dbReference>
<name>A0A1E5RE01_9ASCO</name>
<comment type="catalytic activity">
    <reaction evidence="8">
        <text>2 R'C(R)SH + O2 = R'C(R)S-S(R)CR' + H2O2</text>
        <dbReference type="Rhea" id="RHEA:17357"/>
        <dbReference type="ChEBI" id="CHEBI:15379"/>
        <dbReference type="ChEBI" id="CHEBI:16240"/>
        <dbReference type="ChEBI" id="CHEBI:16520"/>
        <dbReference type="ChEBI" id="CHEBI:17412"/>
        <dbReference type="EC" id="1.8.3.2"/>
    </reaction>
</comment>
<dbReference type="PANTHER" id="PTHR12645">
    <property type="entry name" value="ALR/ERV"/>
    <property type="match status" value="1"/>
</dbReference>
<evidence type="ECO:0000259" key="9">
    <source>
        <dbReference type="PROSITE" id="PS51324"/>
    </source>
</evidence>
<evidence type="ECO:0000256" key="4">
    <source>
        <dbReference type="ARBA" id="ARBA00022827"/>
    </source>
</evidence>
<feature type="domain" description="ERV/ALR sulfhydryl oxidase" evidence="9">
    <location>
        <begin position="75"/>
        <end position="175"/>
    </location>
</feature>
<dbReference type="Gene3D" id="1.20.120.310">
    <property type="entry name" value="ERV/ALR sulfhydryl oxidase domain"/>
    <property type="match status" value="1"/>
</dbReference>
<keyword evidence="7" id="KW-1015">Disulfide bond</keyword>